<sequence length="128" mass="15117">MVAELLNGFRVGLDCYVDPDRDVTDYIEKLRVEHLARDLDNLQRWFPYVVIEGIRVLDVLEQLGRKATSRVYVKRVSTAGNWHDGLDLADFEEGSLVEEDWLKRDQLEYHLRRSPHISTDFLYERHEA</sequence>
<evidence type="ECO:0000313" key="2">
    <source>
        <dbReference type="Proteomes" id="UP000806285"/>
    </source>
</evidence>
<evidence type="ECO:0000313" key="1">
    <source>
        <dbReference type="EMBL" id="MBE7366210.1"/>
    </source>
</evidence>
<protein>
    <submittedName>
        <fullName evidence="1">Uncharacterized protein</fullName>
    </submittedName>
</protein>
<dbReference type="EMBL" id="JADDIV010000001">
    <property type="protein sequence ID" value="MBE7366210.1"/>
    <property type="molecule type" value="Genomic_DNA"/>
</dbReference>
<dbReference type="Proteomes" id="UP000806285">
    <property type="component" value="Unassembled WGS sequence"/>
</dbReference>
<gene>
    <name evidence="1" type="ORF">IM787_01395</name>
</gene>
<accession>A0ABR9RYA2</accession>
<organism evidence="1 2">
    <name type="scientific">Ramlibacter pallidus</name>
    <dbReference type="NCBI Taxonomy" id="2780087"/>
    <lineage>
        <taxon>Bacteria</taxon>
        <taxon>Pseudomonadati</taxon>
        <taxon>Pseudomonadota</taxon>
        <taxon>Betaproteobacteria</taxon>
        <taxon>Burkholderiales</taxon>
        <taxon>Comamonadaceae</taxon>
        <taxon>Ramlibacter</taxon>
    </lineage>
</organism>
<reference evidence="1 2" key="1">
    <citation type="submission" date="2020-10" db="EMBL/GenBank/DDBJ databases">
        <title>Ramlibacter sp. HM2 16S ribosomal RNA gene Genome sequencing and assembly.</title>
        <authorList>
            <person name="Kang M."/>
        </authorList>
    </citation>
    <scope>NUCLEOTIDE SEQUENCE [LARGE SCALE GENOMIC DNA]</scope>
    <source>
        <strain evidence="1 2">HM2</strain>
    </source>
</reference>
<name>A0ABR9RYA2_9BURK</name>
<comment type="caution">
    <text evidence="1">The sequence shown here is derived from an EMBL/GenBank/DDBJ whole genome shotgun (WGS) entry which is preliminary data.</text>
</comment>
<dbReference type="RefSeq" id="WP_193674839.1">
    <property type="nucleotide sequence ID" value="NZ_JADDIV010000001.1"/>
</dbReference>
<proteinExistence type="predicted"/>
<keyword evidence="2" id="KW-1185">Reference proteome</keyword>